<proteinExistence type="predicted"/>
<gene>
    <name evidence="1" type="ORF">HPDFL43_05060</name>
</gene>
<dbReference type="Proteomes" id="UP000004291">
    <property type="component" value="Chromosome"/>
</dbReference>
<comment type="caution">
    <text evidence="1">The sequence shown here is derived from an EMBL/GenBank/DDBJ whole genome shotgun (WGS) entry which is preliminary data.</text>
</comment>
<dbReference type="EMBL" id="ABIA03000002">
    <property type="protein sequence ID" value="EDQ33795.1"/>
    <property type="molecule type" value="Genomic_DNA"/>
</dbReference>
<accession>A9D423</accession>
<sequence length="146" mass="16507">MSERRSEIRYDANCAAIVEFTFLNKPSYVAATGKLVNISSSGCLFLSENMPWKNNDIVKIETKIFDLLSKRCMIYLPWINECFGGRVMRVGTVTAGVEFDEILPGSLVASIADLEPNQVRSFVPKCPWKYNRVLPLAQRAIINQRT</sequence>
<evidence type="ECO:0000313" key="1">
    <source>
        <dbReference type="EMBL" id="EDQ33795.1"/>
    </source>
</evidence>
<organism evidence="1 2">
    <name type="scientific">Hoeflea phototrophica (strain DSM 17068 / NCIMB 14078 / DFL-43)</name>
    <dbReference type="NCBI Taxonomy" id="411684"/>
    <lineage>
        <taxon>Bacteria</taxon>
        <taxon>Pseudomonadati</taxon>
        <taxon>Pseudomonadota</taxon>
        <taxon>Alphaproteobacteria</taxon>
        <taxon>Hyphomicrobiales</taxon>
        <taxon>Rhizobiaceae</taxon>
        <taxon>Hoeflea</taxon>
    </lineage>
</organism>
<evidence type="ECO:0000313" key="2">
    <source>
        <dbReference type="Proteomes" id="UP000004291"/>
    </source>
</evidence>
<protein>
    <submittedName>
        <fullName evidence="1">PilZ domain protein</fullName>
    </submittedName>
</protein>
<dbReference type="AlphaFoldDB" id="A9D423"/>
<reference evidence="1 2" key="1">
    <citation type="submission" date="2007-10" db="EMBL/GenBank/DDBJ databases">
        <authorList>
            <person name="Wagner-Dobler I."/>
            <person name="Ferriera S."/>
            <person name="Johnson J."/>
            <person name="Kravitz S."/>
            <person name="Beeson K."/>
            <person name="Sutton G."/>
            <person name="Rogers Y.-H."/>
            <person name="Friedman R."/>
            <person name="Frazier M."/>
            <person name="Venter J.C."/>
        </authorList>
    </citation>
    <scope>NUCLEOTIDE SEQUENCE [LARGE SCALE GENOMIC DNA]</scope>
    <source>
        <strain evidence="1 2">DFL-43</strain>
    </source>
</reference>
<name>A9D423_HOEPD</name>
<reference evidence="1 2" key="2">
    <citation type="submission" date="2012-06" db="EMBL/GenBank/DDBJ databases">
        <authorList>
            <person name="Fiebig A."/>
        </authorList>
    </citation>
    <scope>NUCLEOTIDE SEQUENCE [LARGE SCALE GENOMIC DNA]</scope>
    <source>
        <strain evidence="1 2">DFL-43</strain>
    </source>
</reference>
<keyword evidence="2" id="KW-1185">Reference proteome</keyword>
<dbReference type="HOGENOM" id="CLU_1774889_0_0_5"/>